<keyword evidence="10" id="KW-1185">Reference proteome</keyword>
<dbReference type="SUPFAM" id="SSF53901">
    <property type="entry name" value="Thiolase-like"/>
    <property type="match status" value="1"/>
</dbReference>
<dbReference type="GO" id="GO:0004315">
    <property type="term" value="F:3-oxoacyl-[acyl-carrier-protein] synthase activity"/>
    <property type="evidence" value="ECO:0007669"/>
    <property type="project" value="InterPro"/>
</dbReference>
<dbReference type="InterPro" id="IPR001623">
    <property type="entry name" value="DnaJ_domain"/>
</dbReference>
<dbReference type="EC" id="2.3.1.180" evidence="9"/>
<name>A0A445FF13_GLYSO</name>
<evidence type="ECO:0000256" key="5">
    <source>
        <dbReference type="ARBA" id="ARBA00023098"/>
    </source>
</evidence>
<comment type="similarity">
    <text evidence="2">Belongs to the thiolase-like superfamily. FabH family.</text>
</comment>
<dbReference type="PANTHER" id="PTHR43091:SF1">
    <property type="entry name" value="BETA-KETOACYL-[ACYL-CARRIER-PROTEIN] SYNTHASE III, CHLOROPLASTIC"/>
    <property type="match status" value="1"/>
</dbReference>
<dbReference type="PANTHER" id="PTHR43091">
    <property type="entry name" value="3-OXOACYL-[ACYL-CARRIER-PROTEIN] SYNTHASE"/>
    <property type="match status" value="1"/>
</dbReference>
<comment type="caution">
    <text evidence="9">The sequence shown here is derived from an EMBL/GenBank/DDBJ whole genome shotgun (WGS) entry which is preliminary data.</text>
</comment>
<proteinExistence type="inferred from homology"/>
<evidence type="ECO:0000256" key="2">
    <source>
        <dbReference type="ARBA" id="ARBA00008642"/>
    </source>
</evidence>
<protein>
    <submittedName>
        <fullName evidence="9">3-oxoacyl-[acyl-carrier-protein] synthase 3 A, chloroplastic</fullName>
        <ecNumber evidence="9">2.3.1.180</ecNumber>
    </submittedName>
</protein>
<feature type="domain" description="J" evidence="7">
    <location>
        <begin position="19"/>
        <end position="51"/>
    </location>
</feature>
<dbReference type="GO" id="GO:0006633">
    <property type="term" value="P:fatty acid biosynthetic process"/>
    <property type="evidence" value="ECO:0007669"/>
    <property type="project" value="UniProtKB-KW"/>
</dbReference>
<evidence type="ECO:0000259" key="7">
    <source>
        <dbReference type="Pfam" id="PF00226"/>
    </source>
</evidence>
<dbReference type="InterPro" id="IPR016039">
    <property type="entry name" value="Thiolase-like"/>
</dbReference>
<accession>A0A445FF13</accession>
<evidence type="ECO:0000313" key="10">
    <source>
        <dbReference type="Proteomes" id="UP000289340"/>
    </source>
</evidence>
<evidence type="ECO:0000256" key="3">
    <source>
        <dbReference type="ARBA" id="ARBA00022516"/>
    </source>
</evidence>
<dbReference type="Pfam" id="PF08545">
    <property type="entry name" value="ACP_syn_III"/>
    <property type="match status" value="1"/>
</dbReference>
<keyword evidence="5" id="KW-0443">Lipid metabolism</keyword>
<evidence type="ECO:0000313" key="9">
    <source>
        <dbReference type="EMBL" id="RZB47400.1"/>
    </source>
</evidence>
<dbReference type="InterPro" id="IPR013751">
    <property type="entry name" value="ACP_syn_III_N"/>
</dbReference>
<dbReference type="Proteomes" id="UP000289340">
    <property type="component" value="Chromosome 19"/>
</dbReference>
<keyword evidence="9" id="KW-0012">Acyltransferase</keyword>
<reference evidence="9 10" key="1">
    <citation type="submission" date="2018-09" db="EMBL/GenBank/DDBJ databases">
        <title>A high-quality reference genome of wild soybean provides a powerful tool to mine soybean genomes.</title>
        <authorList>
            <person name="Xie M."/>
            <person name="Chung C.Y.L."/>
            <person name="Li M.-W."/>
            <person name="Wong F.-L."/>
            <person name="Chan T.-F."/>
            <person name="Lam H.-M."/>
        </authorList>
    </citation>
    <scope>NUCLEOTIDE SEQUENCE [LARGE SCALE GENOMIC DNA]</scope>
    <source>
        <strain evidence="10">cv. W05</strain>
        <tissue evidence="9">Hypocotyl of etiolated seedlings</tissue>
    </source>
</reference>
<keyword evidence="9" id="KW-0808">Transferase</keyword>
<comment type="pathway">
    <text evidence="1">Lipid metabolism.</text>
</comment>
<keyword evidence="3" id="KW-0444">Lipid biosynthesis</keyword>
<evidence type="ECO:0000256" key="1">
    <source>
        <dbReference type="ARBA" id="ARBA00005189"/>
    </source>
</evidence>
<organism evidence="9 10">
    <name type="scientific">Glycine soja</name>
    <name type="common">Wild soybean</name>
    <dbReference type="NCBI Taxonomy" id="3848"/>
    <lineage>
        <taxon>Eukaryota</taxon>
        <taxon>Viridiplantae</taxon>
        <taxon>Streptophyta</taxon>
        <taxon>Embryophyta</taxon>
        <taxon>Tracheophyta</taxon>
        <taxon>Spermatophyta</taxon>
        <taxon>Magnoliopsida</taxon>
        <taxon>eudicotyledons</taxon>
        <taxon>Gunneridae</taxon>
        <taxon>Pentapetalae</taxon>
        <taxon>rosids</taxon>
        <taxon>fabids</taxon>
        <taxon>Fabales</taxon>
        <taxon>Fabaceae</taxon>
        <taxon>Papilionoideae</taxon>
        <taxon>50 kb inversion clade</taxon>
        <taxon>NPAAA clade</taxon>
        <taxon>indigoferoid/millettioid clade</taxon>
        <taxon>Phaseoleae</taxon>
        <taxon>Glycine</taxon>
        <taxon>Glycine subgen. Soja</taxon>
    </lineage>
</organism>
<evidence type="ECO:0000259" key="8">
    <source>
        <dbReference type="Pfam" id="PF08545"/>
    </source>
</evidence>
<dbReference type="CDD" id="cd06257">
    <property type="entry name" value="DnaJ"/>
    <property type="match status" value="1"/>
</dbReference>
<sequence>MPPLPLSHARHHHHQMDFDLYDLLGIDNSCDQSQVKVAYCSLQKRCHPDIAGPAGHDIGGGFNNVLVIGADALSRYVDWTDRGTCILFGDAAGAVLVQACNSEEDGLFGFDLHSDGSGQRHLNASIKANKSNNALDSNGSVVGFPPKQSSYSCIQMNGKEVFRFAV</sequence>
<dbReference type="AlphaFoldDB" id="A0A445FF13"/>
<dbReference type="InterPro" id="IPR036869">
    <property type="entry name" value="J_dom_sf"/>
</dbReference>
<feature type="domain" description="Beta-ketoacyl-[acyl-carrier-protein] synthase III N-terminal" evidence="8">
    <location>
        <begin position="60"/>
        <end position="116"/>
    </location>
</feature>
<dbReference type="Pfam" id="PF00226">
    <property type="entry name" value="DnaJ"/>
    <property type="match status" value="1"/>
</dbReference>
<gene>
    <name evidence="9" type="ORF">D0Y65_051153</name>
</gene>
<evidence type="ECO:0000256" key="6">
    <source>
        <dbReference type="ARBA" id="ARBA00023160"/>
    </source>
</evidence>
<keyword evidence="6" id="KW-0275">Fatty acid biosynthesis</keyword>
<dbReference type="Gene3D" id="3.40.47.10">
    <property type="match status" value="1"/>
</dbReference>
<dbReference type="SUPFAM" id="SSF46565">
    <property type="entry name" value="Chaperone J-domain"/>
    <property type="match status" value="1"/>
</dbReference>
<dbReference type="Gene3D" id="1.10.287.110">
    <property type="entry name" value="DnaJ domain"/>
    <property type="match status" value="1"/>
</dbReference>
<dbReference type="EMBL" id="QZWG01000019">
    <property type="protein sequence ID" value="RZB47400.1"/>
    <property type="molecule type" value="Genomic_DNA"/>
</dbReference>
<dbReference type="GO" id="GO:0009507">
    <property type="term" value="C:chloroplast"/>
    <property type="evidence" value="ECO:0007669"/>
    <property type="project" value="TreeGrafter"/>
</dbReference>
<dbReference type="GO" id="GO:0033818">
    <property type="term" value="F:beta-ketoacyl-acyl-carrier-protein synthase III activity"/>
    <property type="evidence" value="ECO:0007669"/>
    <property type="project" value="UniProtKB-EC"/>
</dbReference>
<evidence type="ECO:0000256" key="4">
    <source>
        <dbReference type="ARBA" id="ARBA00022832"/>
    </source>
</evidence>
<keyword evidence="4" id="KW-0276">Fatty acid metabolism</keyword>